<evidence type="ECO:0000313" key="2">
    <source>
        <dbReference type="Proteomes" id="UP000366872"/>
    </source>
</evidence>
<gene>
    <name evidence="1" type="ORF">PDESU_02602</name>
</gene>
<dbReference type="AlphaFoldDB" id="A0A6C2U2H7"/>
<organism evidence="1 2">
    <name type="scientific">Pontiella desulfatans</name>
    <dbReference type="NCBI Taxonomy" id="2750659"/>
    <lineage>
        <taxon>Bacteria</taxon>
        <taxon>Pseudomonadati</taxon>
        <taxon>Kiritimatiellota</taxon>
        <taxon>Kiritimatiellia</taxon>
        <taxon>Kiritimatiellales</taxon>
        <taxon>Pontiellaceae</taxon>
        <taxon>Pontiella</taxon>
    </lineage>
</organism>
<evidence type="ECO:0000313" key="1">
    <source>
        <dbReference type="EMBL" id="VGO14045.1"/>
    </source>
</evidence>
<reference evidence="1 2" key="1">
    <citation type="submission" date="2019-04" db="EMBL/GenBank/DDBJ databases">
        <authorList>
            <person name="Van Vliet M D."/>
        </authorList>
    </citation>
    <scope>NUCLEOTIDE SEQUENCE [LARGE SCALE GENOMIC DNA]</scope>
    <source>
        <strain evidence="1 2">F1</strain>
    </source>
</reference>
<accession>A0A6C2U2H7</accession>
<sequence>MKSWSGQLDGNVNRFSARFINQVSLLDGNVKSESLFRTPIGTELDGNVNFFA</sequence>
<keyword evidence="2" id="KW-1185">Reference proteome</keyword>
<name>A0A6C2U2H7_PONDE</name>
<protein>
    <submittedName>
        <fullName evidence="1">Uncharacterized protein</fullName>
    </submittedName>
</protein>
<dbReference type="EMBL" id="CAAHFG010000001">
    <property type="protein sequence ID" value="VGO14045.1"/>
    <property type="molecule type" value="Genomic_DNA"/>
</dbReference>
<proteinExistence type="predicted"/>
<dbReference type="Proteomes" id="UP000366872">
    <property type="component" value="Unassembled WGS sequence"/>
</dbReference>